<feature type="signal peptide" evidence="2">
    <location>
        <begin position="1"/>
        <end position="21"/>
    </location>
</feature>
<name>I3ZDG9_TERRK</name>
<feature type="compositionally biased region" description="Basic and acidic residues" evidence="1">
    <location>
        <begin position="119"/>
        <end position="128"/>
    </location>
</feature>
<evidence type="ECO:0000313" key="3">
    <source>
        <dbReference type="EMBL" id="AFL87287.1"/>
    </source>
</evidence>
<reference evidence="3 4" key="1">
    <citation type="submission" date="2012-06" db="EMBL/GenBank/DDBJ databases">
        <title>Complete genome of Terriglobus roseus DSM 18391.</title>
        <authorList>
            <consortium name="US DOE Joint Genome Institute (JGI-PGF)"/>
            <person name="Lucas S."/>
            <person name="Copeland A."/>
            <person name="Lapidus A."/>
            <person name="Glavina del Rio T."/>
            <person name="Dalin E."/>
            <person name="Tice H."/>
            <person name="Bruce D."/>
            <person name="Goodwin L."/>
            <person name="Pitluck S."/>
            <person name="Peters L."/>
            <person name="Mikhailova N."/>
            <person name="Munk A.C.C."/>
            <person name="Kyrpides N."/>
            <person name="Mavromatis K."/>
            <person name="Ivanova N."/>
            <person name="Brettin T."/>
            <person name="Detter J.C."/>
            <person name="Han C."/>
            <person name="Larimer F."/>
            <person name="Land M."/>
            <person name="Hauser L."/>
            <person name="Markowitz V."/>
            <person name="Cheng J.-F."/>
            <person name="Hugenholtz P."/>
            <person name="Woyke T."/>
            <person name="Wu D."/>
            <person name="Brambilla E."/>
            <person name="Klenk H.-P."/>
            <person name="Eisen J.A."/>
        </authorList>
    </citation>
    <scope>NUCLEOTIDE SEQUENCE [LARGE SCALE GENOMIC DNA]</scope>
    <source>
        <strain evidence="4">DSM 18391 / NRRL B-41598 / KBS 63</strain>
    </source>
</reference>
<dbReference type="HOGENOM" id="CLU_896479_0_0_0"/>
<evidence type="ECO:0000256" key="1">
    <source>
        <dbReference type="SAM" id="MobiDB-lite"/>
    </source>
</evidence>
<gene>
    <name evidence="3" type="ordered locus">Terro_0966</name>
</gene>
<dbReference type="Proteomes" id="UP000006056">
    <property type="component" value="Chromosome"/>
</dbReference>
<feature type="chain" id="PRO_5005351295" evidence="2">
    <location>
        <begin position="22"/>
        <end position="321"/>
    </location>
</feature>
<keyword evidence="4" id="KW-1185">Reference proteome</keyword>
<keyword evidence="2" id="KW-0732">Signal</keyword>
<proteinExistence type="predicted"/>
<evidence type="ECO:0000313" key="4">
    <source>
        <dbReference type="Proteomes" id="UP000006056"/>
    </source>
</evidence>
<sequence length="321" mass="36315">MPIMRTLFLCLALLSAGNCLAQDKPLTANEIMARVATNTDRDEDVRAHYVYLQHARMTSRRGKTVMCEETTDARVTPGLHGSEQLMMKVDGRRREGNQYIAYTELLKDKPHPKAGTDSQEDKKLTKAERKQRRKEGLLNDDDESLDQQLVENMRKNLTNEKSKDGLHAGLFPLTGKAQEKYLFNLKGRERRNGRDTFHITFIPRDKDDYGWRGDAWIDTEAFQPVVVQTAMARNIPIAVRILLGTSLPGLGFAVTYAPQPDGVWFPTSFGTEFKINVLFLFHRTIALSVENGDFEKTHVDSRILPASEVAQEPTAESIPQP</sequence>
<dbReference type="AlphaFoldDB" id="I3ZDG9"/>
<dbReference type="EMBL" id="CP003379">
    <property type="protein sequence ID" value="AFL87287.1"/>
    <property type="molecule type" value="Genomic_DNA"/>
</dbReference>
<dbReference type="KEGG" id="trs:Terro_0966"/>
<protein>
    <submittedName>
        <fullName evidence="3">Uncharacterized protein</fullName>
    </submittedName>
</protein>
<accession>I3ZDG9</accession>
<dbReference type="Gene3D" id="2.50.20.10">
    <property type="entry name" value="Lipoprotein localisation LolA/LolB/LppX"/>
    <property type="match status" value="1"/>
</dbReference>
<feature type="region of interest" description="Disordered" evidence="1">
    <location>
        <begin position="105"/>
        <end position="146"/>
    </location>
</feature>
<organism evidence="3 4">
    <name type="scientific">Terriglobus roseus (strain DSM 18391 / NRRL B-41598 / KBS 63)</name>
    <dbReference type="NCBI Taxonomy" id="926566"/>
    <lineage>
        <taxon>Bacteria</taxon>
        <taxon>Pseudomonadati</taxon>
        <taxon>Acidobacteriota</taxon>
        <taxon>Terriglobia</taxon>
        <taxon>Terriglobales</taxon>
        <taxon>Acidobacteriaceae</taxon>
        <taxon>Terriglobus</taxon>
    </lineage>
</organism>
<evidence type="ECO:0000256" key="2">
    <source>
        <dbReference type="SAM" id="SignalP"/>
    </source>
</evidence>